<dbReference type="Proteomes" id="UP000094609">
    <property type="component" value="Chromosome"/>
</dbReference>
<keyword evidence="6 7" id="KW-0472">Membrane</keyword>
<evidence type="ECO:0000256" key="5">
    <source>
        <dbReference type="ARBA" id="ARBA00022989"/>
    </source>
</evidence>
<evidence type="ECO:0000256" key="2">
    <source>
        <dbReference type="ARBA" id="ARBA00007928"/>
    </source>
</evidence>
<dbReference type="RefSeq" id="WP_069478866.1">
    <property type="nucleotide sequence ID" value="NZ_CP017111.1"/>
</dbReference>
<keyword evidence="5 7" id="KW-1133">Transmembrane helix</keyword>
<proteinExistence type="inferred from homology"/>
<name>A0A1D7TMW0_9BACT</name>
<dbReference type="GO" id="GO:0005886">
    <property type="term" value="C:plasma membrane"/>
    <property type="evidence" value="ECO:0007669"/>
    <property type="project" value="UniProtKB-SubCell"/>
</dbReference>
<dbReference type="EMBL" id="CP017111">
    <property type="protein sequence ID" value="AOO66322.1"/>
    <property type="molecule type" value="Genomic_DNA"/>
</dbReference>
<dbReference type="PANTHER" id="PTHR30086">
    <property type="entry name" value="ARGININE EXPORTER PROTEIN ARGO"/>
    <property type="match status" value="1"/>
</dbReference>
<evidence type="ECO:0000256" key="6">
    <source>
        <dbReference type="ARBA" id="ARBA00023136"/>
    </source>
</evidence>
<dbReference type="KEGG" id="shal:SHALO_2563"/>
<keyword evidence="4 7" id="KW-0812">Transmembrane</keyword>
<reference evidence="9" key="1">
    <citation type="submission" date="2016-08" db="EMBL/GenBank/DDBJ databases">
        <title>Complete genome sequence of the organohalide-respiring Epsilonproteobacterium Sulfurospirillum halorespirans.</title>
        <authorList>
            <person name="Goris T."/>
            <person name="Zimmermann J."/>
            <person name="Schenz B."/>
            <person name="Lemos M."/>
            <person name="Hackermueller J."/>
            <person name="Diekert G."/>
        </authorList>
    </citation>
    <scope>NUCLEOTIDE SEQUENCE [LARGE SCALE GENOMIC DNA]</scope>
    <source>
        <strain>DSM 13726</strain>
        <strain evidence="9">PCE-M2</strain>
    </source>
</reference>
<dbReference type="InterPro" id="IPR001123">
    <property type="entry name" value="LeuE-type"/>
</dbReference>
<keyword evidence="3" id="KW-1003">Cell membrane</keyword>
<protein>
    <submittedName>
        <fullName evidence="8">Homoserine and homoserine lactone efflux protein</fullName>
    </submittedName>
</protein>
<evidence type="ECO:0000256" key="3">
    <source>
        <dbReference type="ARBA" id="ARBA00022475"/>
    </source>
</evidence>
<feature type="transmembrane region" description="Helical" evidence="7">
    <location>
        <begin position="71"/>
        <end position="92"/>
    </location>
</feature>
<accession>A0A1D7TMW0</accession>
<dbReference type="GO" id="GO:0042970">
    <property type="term" value="F:homoserine transmembrane transporter activity"/>
    <property type="evidence" value="ECO:0007669"/>
    <property type="project" value="TreeGrafter"/>
</dbReference>
<feature type="transmembrane region" description="Helical" evidence="7">
    <location>
        <begin position="6"/>
        <end position="28"/>
    </location>
</feature>
<gene>
    <name evidence="8" type="ORF">SHALO_2563</name>
</gene>
<keyword evidence="9" id="KW-1185">Reference proteome</keyword>
<feature type="transmembrane region" description="Helical" evidence="7">
    <location>
        <begin position="187"/>
        <end position="204"/>
    </location>
</feature>
<evidence type="ECO:0000313" key="8">
    <source>
        <dbReference type="EMBL" id="AOO66322.1"/>
    </source>
</evidence>
<comment type="similarity">
    <text evidence="2">Belongs to the Rht family.</text>
</comment>
<feature type="transmembrane region" description="Helical" evidence="7">
    <location>
        <begin position="40"/>
        <end position="65"/>
    </location>
</feature>
<dbReference type="PATRIC" id="fig|1193502.14.peg.2596"/>
<feature type="transmembrane region" description="Helical" evidence="7">
    <location>
        <begin position="144"/>
        <end position="166"/>
    </location>
</feature>
<dbReference type="STRING" id="1193502.SHALO_2563"/>
<dbReference type="PIRSF" id="PIRSF006324">
    <property type="entry name" value="LeuE"/>
    <property type="match status" value="1"/>
</dbReference>
<feature type="transmembrane region" description="Helical" evidence="7">
    <location>
        <begin position="113"/>
        <end position="138"/>
    </location>
</feature>
<evidence type="ECO:0000313" key="9">
    <source>
        <dbReference type="Proteomes" id="UP000094609"/>
    </source>
</evidence>
<evidence type="ECO:0000256" key="4">
    <source>
        <dbReference type="ARBA" id="ARBA00022692"/>
    </source>
</evidence>
<comment type="subcellular location">
    <subcellularLocation>
        <location evidence="1">Cell membrane</location>
        <topology evidence="1">Multi-pass membrane protein</topology>
    </subcellularLocation>
</comment>
<dbReference type="AlphaFoldDB" id="A0A1D7TMW0"/>
<evidence type="ECO:0000256" key="7">
    <source>
        <dbReference type="SAM" id="Phobius"/>
    </source>
</evidence>
<organism evidence="8 9">
    <name type="scientific">Sulfurospirillum halorespirans DSM 13726</name>
    <dbReference type="NCBI Taxonomy" id="1193502"/>
    <lineage>
        <taxon>Bacteria</taxon>
        <taxon>Pseudomonadati</taxon>
        <taxon>Campylobacterota</taxon>
        <taxon>Epsilonproteobacteria</taxon>
        <taxon>Campylobacterales</taxon>
        <taxon>Sulfurospirillaceae</taxon>
        <taxon>Sulfurospirillum</taxon>
    </lineage>
</organism>
<evidence type="ECO:0000256" key="1">
    <source>
        <dbReference type="ARBA" id="ARBA00004651"/>
    </source>
</evidence>
<dbReference type="PANTHER" id="PTHR30086:SF14">
    <property type="entry name" value="HOMOSERINE_HOMOSERINE LACTONE EFFLUX PROTEIN"/>
    <property type="match status" value="1"/>
</dbReference>
<sequence>MQLDIWLTMLVASILISVSPGAGAVVSMNYGLKYGLKRSYAAIMGLQMGLFVQTFVVVIGLGSLIMSSLLLFNIIKWIGVVYLIFLGVMKFIEKPQLPSDAANIKAFSASKAFVQATLINLTNIKATVFLVAFIPQFLNPNEPLLGQFVIICSTLICVDIIVMTGYSSLASRLKNVIKSIRAIQIQNRLTGAFLLVAAFFISTAKRA</sequence>
<dbReference type="Pfam" id="PF01810">
    <property type="entry name" value="LysE"/>
    <property type="match status" value="1"/>
</dbReference>